<dbReference type="Gene3D" id="1.10.3460.10">
    <property type="entry name" value="Chlorophyll a/b binding protein domain"/>
    <property type="match status" value="1"/>
</dbReference>
<gene>
    <name evidence="3" type="ORF">TE42_01305</name>
</gene>
<proteinExistence type="predicted"/>
<dbReference type="PATRIC" id="fig|1604020.3.peg.1110"/>
<organism evidence="3 4">
    <name type="scientific">Candidatus Synechococcus spongiarum SP3</name>
    <dbReference type="NCBI Taxonomy" id="1604020"/>
    <lineage>
        <taxon>Bacteria</taxon>
        <taxon>Bacillati</taxon>
        <taxon>Cyanobacteriota</taxon>
        <taxon>Cyanophyceae</taxon>
        <taxon>Synechococcales</taxon>
        <taxon>Synechococcaceae</taxon>
        <taxon>Synechococcus</taxon>
    </lineage>
</organism>
<protein>
    <submittedName>
        <fullName evidence="3">High light inducible protein</fullName>
    </submittedName>
</protein>
<accession>A0A0G2HMW8</accession>
<dbReference type="AlphaFoldDB" id="A0A0G2HMW8"/>
<reference evidence="3 4" key="1">
    <citation type="submission" date="2015-01" db="EMBL/GenBank/DDBJ databases">
        <title>Lifestyle Evolution in Cyanobacterial Symbionts of Sponges.</title>
        <authorList>
            <person name="Burgsdorf I."/>
            <person name="Slaby B.M."/>
            <person name="Handley K.M."/>
            <person name="Haber M."/>
            <person name="Blom J."/>
            <person name="Marshall C.W."/>
            <person name="Gilbert J.A."/>
            <person name="Hentschel U."/>
            <person name="Steindler L."/>
        </authorList>
    </citation>
    <scope>NUCLEOTIDE SEQUENCE [LARGE SCALE GENOMIC DNA]</scope>
    <source>
        <strain evidence="3">SP3</strain>
    </source>
</reference>
<sequence length="70" mass="7150">MTDSAAAADPGSPSSEPSPTPSATTNEAPAFGWSSYAERINGRFAMVGILVILAIELCTGSTVVHWLGLA</sequence>
<keyword evidence="2" id="KW-0812">Transmembrane</keyword>
<evidence type="ECO:0000313" key="3">
    <source>
        <dbReference type="EMBL" id="KKZ13286.1"/>
    </source>
</evidence>
<dbReference type="SUPFAM" id="SSF103511">
    <property type="entry name" value="Chlorophyll a-b binding protein"/>
    <property type="match status" value="1"/>
</dbReference>
<dbReference type="Proteomes" id="UP000035067">
    <property type="component" value="Unassembled WGS sequence"/>
</dbReference>
<comment type="caution">
    <text evidence="3">The sequence shown here is derived from an EMBL/GenBank/DDBJ whole genome shotgun (WGS) entry which is preliminary data.</text>
</comment>
<evidence type="ECO:0000256" key="2">
    <source>
        <dbReference type="SAM" id="Phobius"/>
    </source>
</evidence>
<evidence type="ECO:0000313" key="4">
    <source>
        <dbReference type="Proteomes" id="UP000035067"/>
    </source>
</evidence>
<evidence type="ECO:0000256" key="1">
    <source>
        <dbReference type="SAM" id="MobiDB-lite"/>
    </source>
</evidence>
<keyword evidence="2" id="KW-1133">Transmembrane helix</keyword>
<keyword evidence="2" id="KW-0472">Membrane</keyword>
<feature type="region of interest" description="Disordered" evidence="1">
    <location>
        <begin position="1"/>
        <end position="28"/>
    </location>
</feature>
<feature type="transmembrane region" description="Helical" evidence="2">
    <location>
        <begin position="44"/>
        <end position="67"/>
    </location>
</feature>
<name>A0A0G2HMW8_9SYNE</name>
<dbReference type="EMBL" id="JXQG01000003">
    <property type="protein sequence ID" value="KKZ13286.1"/>
    <property type="molecule type" value="Genomic_DNA"/>
</dbReference>